<dbReference type="PRINTS" id="PR00395">
    <property type="entry name" value="RIBOSOMALS2"/>
</dbReference>
<feature type="non-terminal residue" evidence="4">
    <location>
        <position position="207"/>
    </location>
</feature>
<accession>A0A4P9ZRR4</accession>
<dbReference type="PROSITE" id="PS00962">
    <property type="entry name" value="RIBOSOMAL_S2_1"/>
    <property type="match status" value="1"/>
</dbReference>
<dbReference type="Gene3D" id="3.40.50.10490">
    <property type="entry name" value="Glucose-6-phosphate isomerase like protein, domain 1"/>
    <property type="match status" value="1"/>
</dbReference>
<evidence type="ECO:0000256" key="1">
    <source>
        <dbReference type="ARBA" id="ARBA00006242"/>
    </source>
</evidence>
<organism evidence="4 5">
    <name type="scientific">Dimargaris cristalligena</name>
    <dbReference type="NCBI Taxonomy" id="215637"/>
    <lineage>
        <taxon>Eukaryota</taxon>
        <taxon>Fungi</taxon>
        <taxon>Fungi incertae sedis</taxon>
        <taxon>Zoopagomycota</taxon>
        <taxon>Kickxellomycotina</taxon>
        <taxon>Dimargaritomycetes</taxon>
        <taxon>Dimargaritales</taxon>
        <taxon>Dimargaritaceae</taxon>
        <taxon>Dimargaris</taxon>
    </lineage>
</organism>
<reference evidence="5" key="1">
    <citation type="journal article" date="2018" name="Nat. Microbiol.">
        <title>Leveraging single-cell genomics to expand the fungal tree of life.</title>
        <authorList>
            <person name="Ahrendt S.R."/>
            <person name="Quandt C.A."/>
            <person name="Ciobanu D."/>
            <person name="Clum A."/>
            <person name="Salamov A."/>
            <person name="Andreopoulos B."/>
            <person name="Cheng J.F."/>
            <person name="Woyke T."/>
            <person name="Pelin A."/>
            <person name="Henrissat B."/>
            <person name="Reynolds N.K."/>
            <person name="Benny G.L."/>
            <person name="Smith M.E."/>
            <person name="James T.Y."/>
            <person name="Grigoriev I.V."/>
        </authorList>
    </citation>
    <scope>NUCLEOTIDE SEQUENCE [LARGE SCALE GENOMIC DNA]</scope>
    <source>
        <strain evidence="5">RSA 468</strain>
    </source>
</reference>
<name>A0A4P9ZRR4_9FUNG</name>
<dbReference type="STRING" id="215637.A0A4P9ZRR4"/>
<sequence>PPAPNELSMAELLAAGLHLGHSKSRWNPFTLPFIYGQRSGTYIINLEHTVAYLRRALNATREVARAGGIILFIATRPNMVYPVGEAATACGQYHVNGKWLPGTLTNSEVVLGRYAPPATRNHVFKPDLMVFFNMLENKPALAEARASNIPTIGVVDTDCNPHCVTYPIPANDDSVTGIKLLAALFSKAAQEGAYLRQKAYYQQQQEQ</sequence>
<dbReference type="GO" id="GO:0006412">
    <property type="term" value="P:translation"/>
    <property type="evidence" value="ECO:0007669"/>
    <property type="project" value="InterPro"/>
</dbReference>
<dbReference type="GO" id="GO:0003735">
    <property type="term" value="F:structural constituent of ribosome"/>
    <property type="evidence" value="ECO:0007669"/>
    <property type="project" value="InterPro"/>
</dbReference>
<dbReference type="InterPro" id="IPR005706">
    <property type="entry name" value="Ribosomal_uS2_bac/mit/plastid"/>
</dbReference>
<feature type="non-terminal residue" evidence="4">
    <location>
        <position position="1"/>
    </location>
</feature>
<protein>
    <submittedName>
        <fullName evidence="4">Ribosomal protein S2, flavodoxin-like domain-containing protein</fullName>
    </submittedName>
</protein>
<proteinExistence type="inferred from homology"/>
<evidence type="ECO:0000313" key="4">
    <source>
        <dbReference type="EMBL" id="RKP35451.1"/>
    </source>
</evidence>
<evidence type="ECO:0000256" key="3">
    <source>
        <dbReference type="ARBA" id="ARBA00023274"/>
    </source>
</evidence>
<dbReference type="Proteomes" id="UP000268162">
    <property type="component" value="Unassembled WGS sequence"/>
</dbReference>
<evidence type="ECO:0000313" key="5">
    <source>
        <dbReference type="Proteomes" id="UP000268162"/>
    </source>
</evidence>
<dbReference type="GO" id="GO:0005763">
    <property type="term" value="C:mitochondrial small ribosomal subunit"/>
    <property type="evidence" value="ECO:0007669"/>
    <property type="project" value="TreeGrafter"/>
</dbReference>
<keyword evidence="2 4" id="KW-0689">Ribosomal protein</keyword>
<gene>
    <name evidence="4" type="ORF">BJ085DRAFT_1336</name>
</gene>
<dbReference type="HAMAP" id="MF_00291_B">
    <property type="entry name" value="Ribosomal_uS2_B"/>
    <property type="match status" value="1"/>
</dbReference>
<dbReference type="PANTHER" id="PTHR12534:SF0">
    <property type="entry name" value="SMALL RIBOSOMAL SUBUNIT PROTEIN US2M"/>
    <property type="match status" value="1"/>
</dbReference>
<evidence type="ECO:0000256" key="2">
    <source>
        <dbReference type="ARBA" id="ARBA00022980"/>
    </source>
</evidence>
<dbReference type="PANTHER" id="PTHR12534">
    <property type="entry name" value="30S RIBOSOMAL PROTEIN S2 PROKARYOTIC AND ORGANELLAR"/>
    <property type="match status" value="1"/>
</dbReference>
<comment type="similarity">
    <text evidence="1">Belongs to the universal ribosomal protein uS2 family.</text>
</comment>
<dbReference type="InterPro" id="IPR001865">
    <property type="entry name" value="Ribosomal_uS2"/>
</dbReference>
<dbReference type="CDD" id="cd01425">
    <property type="entry name" value="RPS2"/>
    <property type="match status" value="1"/>
</dbReference>
<dbReference type="NCBIfam" id="TIGR01011">
    <property type="entry name" value="rpsB_bact"/>
    <property type="match status" value="1"/>
</dbReference>
<keyword evidence="5" id="KW-1185">Reference proteome</keyword>
<dbReference type="Pfam" id="PF00318">
    <property type="entry name" value="Ribosomal_S2"/>
    <property type="match status" value="2"/>
</dbReference>
<dbReference type="SUPFAM" id="SSF52313">
    <property type="entry name" value="Ribosomal protein S2"/>
    <property type="match status" value="1"/>
</dbReference>
<dbReference type="InterPro" id="IPR023591">
    <property type="entry name" value="Ribosomal_uS2_flav_dom_sf"/>
</dbReference>
<dbReference type="InterPro" id="IPR018130">
    <property type="entry name" value="Ribosomal_uS2_CS"/>
</dbReference>
<dbReference type="AlphaFoldDB" id="A0A4P9ZRR4"/>
<dbReference type="EMBL" id="ML002866">
    <property type="protein sequence ID" value="RKP35451.1"/>
    <property type="molecule type" value="Genomic_DNA"/>
</dbReference>
<keyword evidence="3" id="KW-0687">Ribonucleoprotein</keyword>